<feature type="domain" description="Radical SAM core" evidence="11">
    <location>
        <begin position="1"/>
        <end position="190"/>
    </location>
</feature>
<evidence type="ECO:0000256" key="8">
    <source>
        <dbReference type="ARBA" id="ARBA00023004"/>
    </source>
</evidence>
<comment type="cofactor">
    <cofactor evidence="2">
        <name>[4Fe-4S] cluster</name>
        <dbReference type="ChEBI" id="CHEBI:49883"/>
    </cofactor>
</comment>
<keyword evidence="7" id="KW-0663">Pyridoxal phosphate</keyword>
<evidence type="ECO:0000256" key="6">
    <source>
        <dbReference type="ARBA" id="ARBA00022723"/>
    </source>
</evidence>
<keyword evidence="8" id="KW-0408">Iron</keyword>
<evidence type="ECO:0000256" key="1">
    <source>
        <dbReference type="ARBA" id="ARBA00001933"/>
    </source>
</evidence>
<dbReference type="PANTHER" id="PTHR30538">
    <property type="entry name" value="LYSINE 2,3-AMINOMUTASE-RELATED"/>
    <property type="match status" value="1"/>
</dbReference>
<gene>
    <name evidence="12" type="ORF">CKO13_09920</name>
</gene>
<feature type="non-terminal residue" evidence="12">
    <location>
        <position position="1"/>
    </location>
</feature>
<sequence>RYCFRRGFPYAEHGGWRAALQRLEAEGAPAEVILSGGDPLLLDDAALGECLERLAALPGVRRVRIHSRLPVAVPARVTAALAERLAGTPLQTAVVVHANHPNEIDAAAAAALRRLGAATGALLNQAVLLRGVNDDAATLETLSERLFEAGALPYYLHLLDPVAGAAHFEVDEAAGRRLVDALARRLPGYLVPRLAREEPGAAAKTVLAAGLTG</sequence>
<dbReference type="EMBL" id="NRSH01000130">
    <property type="protein sequence ID" value="MBK1727327.1"/>
    <property type="molecule type" value="Genomic_DNA"/>
</dbReference>
<keyword evidence="9" id="KW-0411">Iron-sulfur</keyword>
<dbReference type="InterPro" id="IPR013785">
    <property type="entry name" value="Aldolase_TIM"/>
</dbReference>
<proteinExistence type="inferred from homology"/>
<evidence type="ECO:0000259" key="11">
    <source>
        <dbReference type="PROSITE" id="PS51918"/>
    </source>
</evidence>
<accession>A0ABS1E8B9</accession>
<keyword evidence="5" id="KW-0949">S-adenosyl-L-methionine</keyword>
<dbReference type="InterPro" id="IPR058240">
    <property type="entry name" value="rSAM_sf"/>
</dbReference>
<evidence type="ECO:0000313" key="13">
    <source>
        <dbReference type="Proteomes" id="UP000738126"/>
    </source>
</evidence>
<comment type="caution">
    <text evidence="12">The sequence shown here is derived from an EMBL/GenBank/DDBJ whole genome shotgun (WGS) entry which is preliminary data.</text>
</comment>
<keyword evidence="4" id="KW-0004">4Fe-4S</keyword>
<keyword evidence="10" id="KW-0413">Isomerase</keyword>
<evidence type="ECO:0000256" key="5">
    <source>
        <dbReference type="ARBA" id="ARBA00022691"/>
    </source>
</evidence>
<dbReference type="InterPro" id="IPR007197">
    <property type="entry name" value="rSAM"/>
</dbReference>
<evidence type="ECO:0000256" key="2">
    <source>
        <dbReference type="ARBA" id="ARBA00001966"/>
    </source>
</evidence>
<evidence type="ECO:0000256" key="9">
    <source>
        <dbReference type="ARBA" id="ARBA00023014"/>
    </source>
</evidence>
<organism evidence="12 13">
    <name type="scientific">Halorhodospira neutriphila</name>
    <dbReference type="NCBI Taxonomy" id="168379"/>
    <lineage>
        <taxon>Bacteria</taxon>
        <taxon>Pseudomonadati</taxon>
        <taxon>Pseudomonadota</taxon>
        <taxon>Gammaproteobacteria</taxon>
        <taxon>Chromatiales</taxon>
        <taxon>Ectothiorhodospiraceae</taxon>
        <taxon>Halorhodospira</taxon>
    </lineage>
</organism>
<dbReference type="Gene3D" id="3.20.20.70">
    <property type="entry name" value="Aldolase class I"/>
    <property type="match status" value="1"/>
</dbReference>
<name>A0ABS1E8B9_9GAMM</name>
<evidence type="ECO:0000256" key="4">
    <source>
        <dbReference type="ARBA" id="ARBA00022485"/>
    </source>
</evidence>
<protein>
    <submittedName>
        <fullName evidence="12">EF-P beta-lysylation protein EpmB</fullName>
    </submittedName>
</protein>
<dbReference type="SUPFAM" id="SSF102114">
    <property type="entry name" value="Radical SAM enzymes"/>
    <property type="match status" value="1"/>
</dbReference>
<reference evidence="12 13" key="1">
    <citation type="journal article" date="2020" name="Microorganisms">
        <title>Osmotic Adaptation and Compatible Solute Biosynthesis of Phototrophic Bacteria as Revealed from Genome Analyses.</title>
        <authorList>
            <person name="Imhoff J.F."/>
            <person name="Rahn T."/>
            <person name="Kunzel S."/>
            <person name="Keller A."/>
            <person name="Neulinger S.C."/>
        </authorList>
    </citation>
    <scope>NUCLEOTIDE SEQUENCE [LARGE SCALE GENOMIC DNA]</scope>
    <source>
        <strain evidence="12 13">DSM 15116</strain>
    </source>
</reference>
<evidence type="ECO:0000256" key="10">
    <source>
        <dbReference type="ARBA" id="ARBA00023235"/>
    </source>
</evidence>
<evidence type="ECO:0000313" key="12">
    <source>
        <dbReference type="EMBL" id="MBK1727327.1"/>
    </source>
</evidence>
<keyword evidence="6" id="KW-0479">Metal-binding</keyword>
<dbReference type="PROSITE" id="PS51918">
    <property type="entry name" value="RADICAL_SAM"/>
    <property type="match status" value="1"/>
</dbReference>
<evidence type="ECO:0000256" key="3">
    <source>
        <dbReference type="ARBA" id="ARBA00008703"/>
    </source>
</evidence>
<keyword evidence="13" id="KW-1185">Reference proteome</keyword>
<dbReference type="Proteomes" id="UP000738126">
    <property type="component" value="Unassembled WGS sequence"/>
</dbReference>
<comment type="similarity">
    <text evidence="3">Belongs to the radical SAM superfamily. KamA family.</text>
</comment>
<dbReference type="InterPro" id="IPR003739">
    <property type="entry name" value="Lys_aminomutase/Glu_NH3_mut"/>
</dbReference>
<dbReference type="PANTHER" id="PTHR30538:SF1">
    <property type="entry name" value="L-LYSINE 2,3-AMINOMUTASE"/>
    <property type="match status" value="1"/>
</dbReference>
<comment type="cofactor">
    <cofactor evidence="1">
        <name>pyridoxal 5'-phosphate</name>
        <dbReference type="ChEBI" id="CHEBI:597326"/>
    </cofactor>
</comment>
<evidence type="ECO:0000256" key="7">
    <source>
        <dbReference type="ARBA" id="ARBA00022898"/>
    </source>
</evidence>